<dbReference type="InterPro" id="IPR035979">
    <property type="entry name" value="RBD_domain_sf"/>
</dbReference>
<dbReference type="PROSITE" id="PS50102">
    <property type="entry name" value="RRM"/>
    <property type="match status" value="1"/>
</dbReference>
<dbReference type="PANTHER" id="PTHR48034">
    <property type="entry name" value="TRANSFORMER-2 SEX-DETERMINING PROTEIN-RELATED"/>
    <property type="match status" value="1"/>
</dbReference>
<feature type="domain" description="RRM" evidence="3">
    <location>
        <begin position="1"/>
        <end position="44"/>
    </location>
</feature>
<dbReference type="Pfam" id="PF00076">
    <property type="entry name" value="RRM_1"/>
    <property type="match status" value="1"/>
</dbReference>
<dbReference type="VEuPathDB" id="CryptoDB:GNI_136190"/>
<feature type="compositionally biased region" description="Basic and acidic residues" evidence="2">
    <location>
        <begin position="79"/>
        <end position="96"/>
    </location>
</feature>
<gene>
    <name evidence="4" type="ORF">GNI_136190</name>
</gene>
<feature type="non-terminal residue" evidence="4">
    <location>
        <position position="1"/>
    </location>
</feature>
<proteinExistence type="predicted"/>
<dbReference type="Gene3D" id="3.30.70.330">
    <property type="match status" value="1"/>
</dbReference>
<evidence type="ECO:0000313" key="5">
    <source>
        <dbReference type="Proteomes" id="UP000019763"/>
    </source>
</evidence>
<dbReference type="AlphaFoldDB" id="A0A023B126"/>
<keyword evidence="1" id="KW-0694">RNA-binding</keyword>
<dbReference type="EMBL" id="AFNH02001007">
    <property type="protein sequence ID" value="EZG45946.1"/>
    <property type="molecule type" value="Genomic_DNA"/>
</dbReference>
<protein>
    <submittedName>
        <fullName evidence="4">RNA recognition motif protein</fullName>
    </submittedName>
</protein>
<evidence type="ECO:0000256" key="2">
    <source>
        <dbReference type="SAM" id="MobiDB-lite"/>
    </source>
</evidence>
<comment type="caution">
    <text evidence="4">The sequence shown here is derived from an EMBL/GenBank/DDBJ whole genome shotgun (WGS) entry which is preliminary data.</text>
</comment>
<dbReference type="eggNOG" id="KOG0118">
    <property type="taxonomic scope" value="Eukaryota"/>
</dbReference>
<dbReference type="SUPFAM" id="SSF54928">
    <property type="entry name" value="RNA-binding domain, RBD"/>
    <property type="match status" value="1"/>
</dbReference>
<dbReference type="InterPro" id="IPR000504">
    <property type="entry name" value="RRM_dom"/>
</dbReference>
<name>A0A023B126_GRENI</name>
<evidence type="ECO:0000313" key="4">
    <source>
        <dbReference type="EMBL" id="EZG45946.1"/>
    </source>
</evidence>
<dbReference type="InterPro" id="IPR050441">
    <property type="entry name" value="RBM"/>
</dbReference>
<evidence type="ECO:0000256" key="1">
    <source>
        <dbReference type="PROSITE-ProRule" id="PRU00176"/>
    </source>
</evidence>
<organism evidence="4 5">
    <name type="scientific">Gregarina niphandrodes</name>
    <name type="common">Septate eugregarine</name>
    <dbReference type="NCBI Taxonomy" id="110365"/>
    <lineage>
        <taxon>Eukaryota</taxon>
        <taxon>Sar</taxon>
        <taxon>Alveolata</taxon>
        <taxon>Apicomplexa</taxon>
        <taxon>Conoidasida</taxon>
        <taxon>Gregarinasina</taxon>
        <taxon>Eugregarinorida</taxon>
        <taxon>Gregarinidae</taxon>
        <taxon>Gregarina</taxon>
    </lineage>
</organism>
<dbReference type="InterPro" id="IPR012677">
    <property type="entry name" value="Nucleotide-bd_a/b_plait_sf"/>
</dbReference>
<dbReference type="GO" id="GO:0003723">
    <property type="term" value="F:RNA binding"/>
    <property type="evidence" value="ECO:0007669"/>
    <property type="project" value="UniProtKB-UniRule"/>
</dbReference>
<keyword evidence="5" id="KW-1185">Reference proteome</keyword>
<dbReference type="OrthoDB" id="439808at2759"/>
<dbReference type="GeneID" id="22914838"/>
<evidence type="ECO:0000259" key="3">
    <source>
        <dbReference type="PROSITE" id="PS50102"/>
    </source>
</evidence>
<accession>A0A023B126</accession>
<feature type="region of interest" description="Disordered" evidence="2">
    <location>
        <begin position="39"/>
        <end position="145"/>
    </location>
</feature>
<dbReference type="RefSeq" id="XP_011132414.1">
    <property type="nucleotide sequence ID" value="XM_011134112.1"/>
</dbReference>
<feature type="compositionally biased region" description="Basic and acidic residues" evidence="2">
    <location>
        <begin position="106"/>
        <end position="145"/>
    </location>
</feature>
<reference evidence="4" key="1">
    <citation type="submission" date="2013-12" db="EMBL/GenBank/DDBJ databases">
        <authorList>
            <person name="Omoto C.K."/>
            <person name="Sibley D."/>
            <person name="Venepally P."/>
            <person name="Hadjithomas M."/>
            <person name="Karamycheva S."/>
            <person name="Brunk B."/>
            <person name="Roos D."/>
            <person name="Caler E."/>
            <person name="Lorenzi H."/>
        </authorList>
    </citation>
    <scope>NUCLEOTIDE SEQUENCE</scope>
</reference>
<sequence length="145" mass="16444">FETGRPRGFGFVEFQHAADAQEALRALNDTDLDGSRISISVAQHGRKTPSLMRARSSGGGYGRSGRRHYRKGDPYSAPDRYDRSPPRSRRYERSYDNSRGYSSGGRDYRDGGRDGARDGGRDGGRDYRDGGRDYRDGSYDDRRRY</sequence>
<dbReference type="Proteomes" id="UP000019763">
    <property type="component" value="Unassembled WGS sequence"/>
</dbReference>